<name>A0AAV7S0G1_PLEWA</name>
<keyword evidence="3" id="KW-1185">Reference proteome</keyword>
<evidence type="ECO:0000256" key="1">
    <source>
        <dbReference type="SAM" id="MobiDB-lite"/>
    </source>
</evidence>
<dbReference type="AlphaFoldDB" id="A0AAV7S0G1"/>
<gene>
    <name evidence="2" type="ORF">NDU88_011207</name>
</gene>
<comment type="caution">
    <text evidence="2">The sequence shown here is derived from an EMBL/GenBank/DDBJ whole genome shotgun (WGS) entry which is preliminary data.</text>
</comment>
<feature type="compositionally biased region" description="Basic and acidic residues" evidence="1">
    <location>
        <begin position="63"/>
        <end position="86"/>
    </location>
</feature>
<evidence type="ECO:0000313" key="3">
    <source>
        <dbReference type="Proteomes" id="UP001066276"/>
    </source>
</evidence>
<sequence>MGGTGKLEASIGRRIHAYQGVGRKENQLGLRKVNKYRNEAKGLLLREVQRKLSPHHATAEMLTRAEEKNRPKRPLSSERAVRGERM</sequence>
<organism evidence="2 3">
    <name type="scientific">Pleurodeles waltl</name>
    <name type="common">Iberian ribbed newt</name>
    <dbReference type="NCBI Taxonomy" id="8319"/>
    <lineage>
        <taxon>Eukaryota</taxon>
        <taxon>Metazoa</taxon>
        <taxon>Chordata</taxon>
        <taxon>Craniata</taxon>
        <taxon>Vertebrata</taxon>
        <taxon>Euteleostomi</taxon>
        <taxon>Amphibia</taxon>
        <taxon>Batrachia</taxon>
        <taxon>Caudata</taxon>
        <taxon>Salamandroidea</taxon>
        <taxon>Salamandridae</taxon>
        <taxon>Pleurodelinae</taxon>
        <taxon>Pleurodeles</taxon>
    </lineage>
</organism>
<reference evidence="2" key="1">
    <citation type="journal article" date="2022" name="bioRxiv">
        <title>Sequencing and chromosome-scale assembly of the giantPleurodeles waltlgenome.</title>
        <authorList>
            <person name="Brown T."/>
            <person name="Elewa A."/>
            <person name="Iarovenko S."/>
            <person name="Subramanian E."/>
            <person name="Araus A.J."/>
            <person name="Petzold A."/>
            <person name="Susuki M."/>
            <person name="Suzuki K.-i.T."/>
            <person name="Hayashi T."/>
            <person name="Toyoda A."/>
            <person name="Oliveira C."/>
            <person name="Osipova E."/>
            <person name="Leigh N.D."/>
            <person name="Simon A."/>
            <person name="Yun M.H."/>
        </authorList>
    </citation>
    <scope>NUCLEOTIDE SEQUENCE</scope>
    <source>
        <strain evidence="2">20211129_DDA</strain>
        <tissue evidence="2">Liver</tissue>
    </source>
</reference>
<proteinExistence type="predicted"/>
<feature type="region of interest" description="Disordered" evidence="1">
    <location>
        <begin position="52"/>
        <end position="86"/>
    </location>
</feature>
<dbReference type="EMBL" id="JANPWB010000009">
    <property type="protein sequence ID" value="KAJ1158519.1"/>
    <property type="molecule type" value="Genomic_DNA"/>
</dbReference>
<accession>A0AAV7S0G1</accession>
<protein>
    <submittedName>
        <fullName evidence="2">Uncharacterized protein</fullName>
    </submittedName>
</protein>
<evidence type="ECO:0000313" key="2">
    <source>
        <dbReference type="EMBL" id="KAJ1158519.1"/>
    </source>
</evidence>
<dbReference type="Proteomes" id="UP001066276">
    <property type="component" value="Chromosome 5"/>
</dbReference>